<organism evidence="1 2">
    <name type="scientific">Cohnella silvisoli</name>
    <dbReference type="NCBI Taxonomy" id="2873699"/>
    <lineage>
        <taxon>Bacteria</taxon>
        <taxon>Bacillati</taxon>
        <taxon>Bacillota</taxon>
        <taxon>Bacilli</taxon>
        <taxon>Bacillales</taxon>
        <taxon>Paenibacillaceae</taxon>
        <taxon>Cohnella</taxon>
    </lineage>
</organism>
<name>A0ABV1KNZ2_9BACL</name>
<dbReference type="EMBL" id="JASKHM010000002">
    <property type="protein sequence ID" value="MEQ4481800.1"/>
    <property type="molecule type" value="Genomic_DNA"/>
</dbReference>
<proteinExistence type="predicted"/>
<dbReference type="Proteomes" id="UP001493487">
    <property type="component" value="Unassembled WGS sequence"/>
</dbReference>
<protein>
    <submittedName>
        <fullName evidence="1">Uncharacterized protein</fullName>
    </submittedName>
</protein>
<dbReference type="RefSeq" id="WP_232183441.1">
    <property type="nucleotide sequence ID" value="NZ_JAIOAP010000002.1"/>
</dbReference>
<evidence type="ECO:0000313" key="2">
    <source>
        <dbReference type="Proteomes" id="UP001493487"/>
    </source>
</evidence>
<comment type="caution">
    <text evidence="1">The sequence shown here is derived from an EMBL/GenBank/DDBJ whole genome shotgun (WGS) entry which is preliminary data.</text>
</comment>
<accession>A0ABV1KNZ2</accession>
<gene>
    <name evidence="1" type="ORF">QJS35_05255</name>
</gene>
<reference evidence="1 2" key="1">
    <citation type="journal article" date="2023" name="Genome Announc.">
        <title>Pan-Genome Analyses of the Genus Cohnella and Proposal of the Novel Species Cohnella silvisoli sp. nov., Isolated from Forest Soil.</title>
        <authorList>
            <person name="Wang C."/>
            <person name="Mao L."/>
            <person name="Bao G."/>
            <person name="Zhu H."/>
        </authorList>
    </citation>
    <scope>NUCLEOTIDE SEQUENCE [LARGE SCALE GENOMIC DNA]</scope>
    <source>
        <strain evidence="1 2">NL03-T5-1</strain>
    </source>
</reference>
<keyword evidence="2" id="KW-1185">Reference proteome</keyword>
<evidence type="ECO:0000313" key="1">
    <source>
        <dbReference type="EMBL" id="MEQ4481800.1"/>
    </source>
</evidence>
<sequence length="391" mass="44451">MKRLGRGMTAVLAVAVTCMLLEHRFTVYAAEKPQKSKMTITVRSSRNATSFSRLEIDSPNIAKALIHAKKENDYYPPYLTDIDVALLQGEHEQHYRLERSGNLWDEPAMTSLLLPAAVAGRLLSYAEGLRHTHYGKLTRWDEARNIITRKSIFSVTDLESGLTFKVQRRAGSAHADVQPLTKEDSKIMKSIYNGRWSWKRKAIVVQSGHGRLAASMNGMPHGGDGIPGNGFSGHFCIHFLGSTTHRSDVPDPVHQMMVYKASGNLRAYFDSAAPEVLAESFIEAMYQQDPDMLRQVSEGAPREKLAYFLQEMESLKSIRIHVQRTKLKAKKAKHLASEERLSAEIKLPVFIQKKGKPFERSSVYSFFFRREFPQSPWRIEDVQFRYSSFKP</sequence>